<protein>
    <submittedName>
        <fullName evidence="1">DUF1045 domain-containing protein</fullName>
    </submittedName>
</protein>
<dbReference type="AlphaFoldDB" id="A0A975U561"/>
<evidence type="ECO:0000313" key="2">
    <source>
        <dbReference type="Proteomes" id="UP000694001"/>
    </source>
</evidence>
<dbReference type="EMBL" id="CP076448">
    <property type="protein sequence ID" value="QXM25266.1"/>
    <property type="molecule type" value="Genomic_DNA"/>
</dbReference>
<dbReference type="RefSeq" id="WP_218286322.1">
    <property type="nucleotide sequence ID" value="NZ_CP076448.1"/>
</dbReference>
<dbReference type="PIRSF" id="PIRSF033328">
    <property type="entry name" value="Phest_Mll4975"/>
    <property type="match status" value="1"/>
</dbReference>
<keyword evidence="2" id="KW-1185">Reference proteome</keyword>
<dbReference type="NCBIfam" id="TIGR03223">
    <property type="entry name" value="Phn_opern_protn"/>
    <property type="match status" value="1"/>
</dbReference>
<dbReference type="KEGG" id="elio:KO353_03195"/>
<dbReference type="Proteomes" id="UP000694001">
    <property type="component" value="Chromosome"/>
</dbReference>
<organism evidence="1 2">
    <name type="scientific">Elioraea tepida</name>
    <dbReference type="NCBI Taxonomy" id="2843330"/>
    <lineage>
        <taxon>Bacteria</taxon>
        <taxon>Pseudomonadati</taxon>
        <taxon>Pseudomonadota</taxon>
        <taxon>Alphaproteobacteria</taxon>
        <taxon>Acetobacterales</taxon>
        <taxon>Elioraeaceae</taxon>
        <taxon>Elioraea</taxon>
    </lineage>
</organism>
<sequence>MHRYAIYFAPCRSHPLWNAGCRLLGRDPETGEDLPQPVLAGLAPERLSAITAEPRRYGWHATLKPPFALAPGTDRPALEKALDAFAASRQAFAMPPLMVASLSGFLALLPACPSPALDALAADCVRRFDRFRSPPAPEELARRRSRPLDPVEERNLALWGYPYVMDRFRFHMTLTARLEADERHTVGALLARHLADALAVPLVADAIALFGEPAPGAPFALLRRFPLAG</sequence>
<proteinExistence type="predicted"/>
<accession>A0A975U561</accession>
<reference evidence="1" key="1">
    <citation type="submission" date="2021-06" db="EMBL/GenBank/DDBJ databases">
        <title>Elioraea tepida, sp. nov., a moderately thermophilic aerobic anoxygenic phototrophic bacterium isolated from an alkaline siliceous hot spring mat community in Yellowstone National Park, WY, USA.</title>
        <authorList>
            <person name="Saini M.K."/>
            <person name="Yoshida S."/>
            <person name="Sebastian A."/>
            <person name="Hirose S."/>
            <person name="Hara E."/>
            <person name="Tamaki H."/>
            <person name="Soulier N.T."/>
            <person name="Albert I."/>
            <person name="Hanada S."/>
            <person name="Bryant D.A."/>
            <person name="Tank M."/>
        </authorList>
    </citation>
    <scope>NUCLEOTIDE SEQUENCE</scope>
    <source>
        <strain evidence="1">MS-P2</strain>
    </source>
</reference>
<evidence type="ECO:0000313" key="1">
    <source>
        <dbReference type="EMBL" id="QXM25266.1"/>
    </source>
</evidence>
<name>A0A975U561_9PROT</name>
<dbReference type="InterPro" id="IPR009389">
    <property type="entry name" value="DUF1045"/>
</dbReference>
<dbReference type="Pfam" id="PF06299">
    <property type="entry name" value="DUF1045"/>
    <property type="match status" value="1"/>
</dbReference>
<gene>
    <name evidence="1" type="ORF">KO353_03195</name>
</gene>